<dbReference type="PANTHER" id="PTHR42884">
    <property type="entry name" value="PROPROTEIN CONVERTASE SUBTILISIN/KEXIN-RELATED"/>
    <property type="match status" value="1"/>
</dbReference>
<evidence type="ECO:0000259" key="13">
    <source>
        <dbReference type="PROSITE" id="PS51829"/>
    </source>
</evidence>
<evidence type="ECO:0000256" key="3">
    <source>
        <dbReference type="ARBA" id="ARBA00022685"/>
    </source>
</evidence>
<dbReference type="CDD" id="cd04059">
    <property type="entry name" value="Peptidases_S8_Protein_convertases_Kexins_Furin-like"/>
    <property type="match status" value="2"/>
</dbReference>
<proteinExistence type="inferred from homology"/>
<dbReference type="InterPro" id="IPR015500">
    <property type="entry name" value="Peptidase_S8_subtilisin-rel"/>
</dbReference>
<dbReference type="Gene3D" id="3.30.70.850">
    <property type="entry name" value="Peptidase S8, pro-domain"/>
    <property type="match status" value="2"/>
</dbReference>
<feature type="active site" description="Charge relay system" evidence="10">
    <location>
        <position position="183"/>
    </location>
</feature>
<gene>
    <name evidence="14" type="ORF">PLOB_00020137</name>
</gene>
<dbReference type="InterPro" id="IPR023827">
    <property type="entry name" value="Peptidase_S8_Asp-AS"/>
</dbReference>
<dbReference type="Pfam" id="PF16470">
    <property type="entry name" value="S8_pro-domain"/>
    <property type="match status" value="2"/>
</dbReference>
<evidence type="ECO:0000256" key="6">
    <source>
        <dbReference type="ARBA" id="ARBA00022825"/>
    </source>
</evidence>
<dbReference type="InterPro" id="IPR036852">
    <property type="entry name" value="Peptidase_S8/S53_dom_sf"/>
</dbReference>
<dbReference type="PROSITE" id="PS00138">
    <property type="entry name" value="SUBTILASE_SER"/>
    <property type="match status" value="2"/>
</dbReference>
<keyword evidence="15" id="KW-1185">Reference proteome</keyword>
<feature type="domain" description="P/Homo B" evidence="13">
    <location>
        <begin position="1317"/>
        <end position="1456"/>
    </location>
</feature>
<feature type="compositionally biased region" description="Acidic residues" evidence="11">
    <location>
        <begin position="728"/>
        <end position="742"/>
    </location>
</feature>
<keyword evidence="5 10" id="KW-0378">Hydrolase</keyword>
<feature type="region of interest" description="Disordered" evidence="11">
    <location>
        <begin position="1498"/>
        <end position="1537"/>
    </location>
</feature>
<feature type="region of interest" description="Disordered" evidence="11">
    <location>
        <begin position="1607"/>
        <end position="1627"/>
    </location>
</feature>
<dbReference type="Gene3D" id="3.40.50.200">
    <property type="entry name" value="Peptidase S8/S53 domain"/>
    <property type="match status" value="2"/>
</dbReference>
<dbReference type="Gene3D" id="2.60.120.260">
    <property type="entry name" value="Galactose-binding domain-like"/>
    <property type="match status" value="2"/>
</dbReference>
<feature type="compositionally biased region" description="Acidic residues" evidence="11">
    <location>
        <begin position="1689"/>
        <end position="1703"/>
    </location>
</feature>
<feature type="compositionally biased region" description="Basic and acidic residues" evidence="11">
    <location>
        <begin position="1500"/>
        <end position="1509"/>
    </location>
</feature>
<evidence type="ECO:0000256" key="4">
    <source>
        <dbReference type="ARBA" id="ARBA00022729"/>
    </source>
</evidence>
<evidence type="ECO:0000256" key="1">
    <source>
        <dbReference type="ARBA" id="ARBA00005325"/>
    </source>
</evidence>
<keyword evidence="3" id="KW-0165">Cleavage on pair of basic residues</keyword>
<feature type="compositionally biased region" description="Acidic residues" evidence="11">
    <location>
        <begin position="1453"/>
        <end position="1463"/>
    </location>
</feature>
<evidence type="ECO:0000256" key="12">
    <source>
        <dbReference type="SAM" id="SignalP"/>
    </source>
</evidence>
<feature type="region of interest" description="Disordered" evidence="11">
    <location>
        <begin position="1680"/>
        <end position="1703"/>
    </location>
</feature>
<name>A0ABN8RFR1_9CNID</name>
<feature type="region of interest" description="Disordered" evidence="11">
    <location>
        <begin position="1447"/>
        <end position="1466"/>
    </location>
</feature>
<feature type="chain" id="PRO_5047360437" description="P/Homo B domain-containing protein" evidence="12">
    <location>
        <begin position="29"/>
        <end position="1703"/>
    </location>
</feature>
<reference evidence="14 15" key="1">
    <citation type="submission" date="2022-05" db="EMBL/GenBank/DDBJ databases">
        <authorList>
            <consortium name="Genoscope - CEA"/>
            <person name="William W."/>
        </authorList>
    </citation>
    <scope>NUCLEOTIDE SEQUENCE [LARGE SCALE GENOMIC DNA]</scope>
</reference>
<organism evidence="14 15">
    <name type="scientific">Porites lobata</name>
    <dbReference type="NCBI Taxonomy" id="104759"/>
    <lineage>
        <taxon>Eukaryota</taxon>
        <taxon>Metazoa</taxon>
        <taxon>Cnidaria</taxon>
        <taxon>Anthozoa</taxon>
        <taxon>Hexacorallia</taxon>
        <taxon>Scleractinia</taxon>
        <taxon>Fungiina</taxon>
        <taxon>Poritidae</taxon>
        <taxon>Porites</taxon>
    </lineage>
</organism>
<dbReference type="InterPro" id="IPR023828">
    <property type="entry name" value="Peptidase_S8_Ser-AS"/>
</dbReference>
<dbReference type="PROSITE" id="PS51829">
    <property type="entry name" value="P_HOMO_B"/>
    <property type="match status" value="2"/>
</dbReference>
<dbReference type="PRINTS" id="PR00723">
    <property type="entry name" value="SUBTILISIN"/>
</dbReference>
<dbReference type="InterPro" id="IPR034182">
    <property type="entry name" value="Kexin/furin"/>
</dbReference>
<protein>
    <recommendedName>
        <fullName evidence="13">P/Homo B domain-containing protein</fullName>
    </recommendedName>
</protein>
<dbReference type="InterPro" id="IPR008979">
    <property type="entry name" value="Galactose-bd-like_sf"/>
</dbReference>
<dbReference type="Pfam" id="PF00082">
    <property type="entry name" value="Peptidase_S8"/>
    <property type="match status" value="2"/>
</dbReference>
<evidence type="ECO:0000256" key="8">
    <source>
        <dbReference type="ARBA" id="ARBA00023157"/>
    </source>
</evidence>
<feature type="compositionally biased region" description="Basic and acidic residues" evidence="11">
    <location>
        <begin position="1051"/>
        <end position="1062"/>
    </location>
</feature>
<feature type="active site" description="Charge relay system" evidence="10">
    <location>
        <position position="400"/>
    </location>
</feature>
<dbReference type="Proteomes" id="UP001159405">
    <property type="component" value="Unassembled WGS sequence"/>
</dbReference>
<feature type="compositionally biased region" description="Basic and acidic residues" evidence="11">
    <location>
        <begin position="1612"/>
        <end position="1624"/>
    </location>
</feature>
<evidence type="ECO:0000313" key="14">
    <source>
        <dbReference type="EMBL" id="CAH3178121.1"/>
    </source>
</evidence>
<feature type="domain" description="P/Homo B" evidence="13">
    <location>
        <begin position="476"/>
        <end position="612"/>
    </location>
</feature>
<sequence length="1703" mass="187884">MGNGPCFLTRACLVIAAILSVFWTESSGRPQINPSWNNTRDWKRELADKEGYFTNTWAVEIDPAEEHVVAKIAKRHGFSIIGQIGDLPGHYHLRHDDVDELNKEHNRDKTDRLLLEKEVKWAEQQKILHRVKRDGIPTDPKFREMWYLLNEGQTGGPVGVDINVLPVWRKGISGKGVVVSILDDGVDHTHPDLEGNYDPKASHDFNDNDDDPSPRDVDPDNCHGTRCAGEVAAIANNTICGAGVAYSAHVGGVRMLDGKATDALEASSLGFQLQYVDIFSNCWGPKDDGKTFGKPGPLAAKALKRGAETGRGGKGNIYVWATGNGGLTDDDCNCDGYTTSIYTVSVGCIGDHGLSAYYTELCSSTLAVTFNGGAHREKEENKMITTDLHHQCTEQFKGTSSAAPLAAGMIALMLEANNRLTWRDVQHIVVRTAKLTSPVDDGWRTNGAGFHFNHKFGFGRLDADAMVEMAKTWTTVPPQRICTGAASLEERDIPSGGALELSIPTKACAGTVAEINKLEHVVLTISFIHRRRGDVSVLLMSPSGTKNEMLSTRHYDDSKEGLDNWGFMTVHTWGENPRGFWQLKIIDNPLNEIGDRVLNGYGTLHLDTSKQDTDVEDLEEQVIDDQTKQQQAKVQQMRLQNDHVDFPYPPGVRRDHVHHHNSSEMSEQSVIDDLYNLTESDVASTTEYVYDRSRIAYPEESGSGLVSGSGEGYPRDRLYVDGSASGDNIEDLDDGSQGEEQDTSYPEGSGSGATSREEEPDVEEDLVTDSNNDFQRAFVKTLKKKKFKSTSTETPSVGKKSVLVDNNSNNIKKKVQVAAEETATQRVQVNAGYENPEIPCLASGCSGVLLKWVLKSRKRGKRTLESTPKLTRREWEQLHKFEDALKSESGELMFTNSWAVKLDPAEIKVADRIAEKHGFINYGQVGSLKGYYHFKHEGKGLRHKRHLHEKTRLLLSEDEVVWAEHQHVLERTRKDGIPTDPKFNDQWYLLNQGQSTGPAGVDLDVMPVWRQGITGRGVVVSILDDGVDHTHPDLRDNFDQKASYDFNDMDADPKPRDSDPDNCHGTRCAGEVAAVANNSICGVGVAYDANIGGVRMLDGQATDVLEGSSLSFQSEYIDIYSNCWGPKDDGKTFGKPGKLAQEALMQGALKGRGGKGNIYVWATGNGGLTDDDCNCDGYTTSIYTISVGCIGDHGLSAYYTELCSSTLGVTFNGGSHREKEENKMVTTDLHHKCTEEFKGTSSAAPLAAGMFALVLQANPNLTWRDVQHLVVETAQVTSPVDEGWMKNGAGYHFNHKFGFGRLDASAMVKRAKTWKNVAPQRTCHGPSSQTQQEIPAGGTLSITIDTIACDGTDKEINKVEHVTLTVSFQHRRRGDVSVDLFSPSGTRNEMLSTRRYDDSKNGLHDWTFMTVHNWGENPKGVWVMNVTDNIATLNKGVDVNGYLQHDTSKQEADVEDLEEEVIDDEKKTQELEAKKAGMDGAKAPLVDAPYPEGVKKHKIRVPEAPKEKAESEEDELETGNVPSNTEAEEWGDYDPGTFDTFLPEQYQNGIGMSQNPGAFLTSYETPDITEQGNNYQIATAAKKTFIDEDTGDDESNKVYGYDRYIYTTEPDDPTKLSESKRTDTDFQGQRVQVTTEETGSQRVQVNNGFQEEFVPGLNPESGRISSGVLLEWKLTFYGTGPVDSMSGYGDDDDDGTSDIDLDL</sequence>
<feature type="active site" description="Charge relay system" evidence="10">
    <location>
        <position position="1241"/>
    </location>
</feature>
<evidence type="ECO:0000256" key="11">
    <source>
        <dbReference type="SAM" id="MobiDB-lite"/>
    </source>
</evidence>
<evidence type="ECO:0000256" key="2">
    <source>
        <dbReference type="ARBA" id="ARBA00022670"/>
    </source>
</evidence>
<feature type="active site" description="Charge relay system" evidence="10">
    <location>
        <position position="1024"/>
    </location>
</feature>
<keyword evidence="8" id="KW-1015">Disulfide bond</keyword>
<dbReference type="InterPro" id="IPR032815">
    <property type="entry name" value="S8_pro-domain"/>
</dbReference>
<dbReference type="InterPro" id="IPR002884">
    <property type="entry name" value="P_dom"/>
</dbReference>
<dbReference type="InterPro" id="IPR022398">
    <property type="entry name" value="Peptidase_S8_His-AS"/>
</dbReference>
<evidence type="ECO:0000256" key="9">
    <source>
        <dbReference type="ARBA" id="ARBA00023180"/>
    </source>
</evidence>
<keyword evidence="7" id="KW-0865">Zymogen</keyword>
<feature type="compositionally biased region" description="Basic and acidic residues" evidence="11">
    <location>
        <begin position="200"/>
        <end position="219"/>
    </location>
</feature>
<feature type="region of interest" description="Disordered" evidence="11">
    <location>
        <begin position="190"/>
        <end position="219"/>
    </location>
</feature>
<dbReference type="Pfam" id="PF01483">
    <property type="entry name" value="P_proprotein"/>
    <property type="match status" value="2"/>
</dbReference>
<accession>A0ABN8RFR1</accession>
<dbReference type="PANTHER" id="PTHR42884:SF23">
    <property type="entry name" value="FURIN-LIKE PROTEASE 2"/>
    <property type="match status" value="1"/>
</dbReference>
<evidence type="ECO:0000256" key="5">
    <source>
        <dbReference type="ARBA" id="ARBA00022801"/>
    </source>
</evidence>
<dbReference type="SUPFAM" id="SSF52743">
    <property type="entry name" value="Subtilisin-like"/>
    <property type="match status" value="2"/>
</dbReference>
<comment type="similarity">
    <text evidence="1">Belongs to the peptidase S8 family. Furin subfamily.</text>
</comment>
<dbReference type="PROSITE" id="PS00136">
    <property type="entry name" value="SUBTILASE_ASP"/>
    <property type="match status" value="2"/>
</dbReference>
<keyword evidence="6 10" id="KW-0720">Serine protease</keyword>
<dbReference type="EMBL" id="CALNXK010000235">
    <property type="protein sequence ID" value="CAH3178121.1"/>
    <property type="molecule type" value="Genomic_DNA"/>
</dbReference>
<evidence type="ECO:0000256" key="10">
    <source>
        <dbReference type="PROSITE-ProRule" id="PRU01240"/>
    </source>
</evidence>
<keyword evidence="9" id="KW-0325">Glycoprotein</keyword>
<keyword evidence="2 10" id="KW-0645">Protease</keyword>
<feature type="region of interest" description="Disordered" evidence="11">
    <location>
        <begin position="1031"/>
        <end position="1062"/>
    </location>
</feature>
<dbReference type="InterPro" id="IPR038466">
    <property type="entry name" value="S8_pro-domain_sf"/>
</dbReference>
<dbReference type="SUPFAM" id="SSF49785">
    <property type="entry name" value="Galactose-binding domain-like"/>
    <property type="match status" value="2"/>
</dbReference>
<feature type="signal peptide" evidence="12">
    <location>
        <begin position="1"/>
        <end position="28"/>
    </location>
</feature>
<feature type="region of interest" description="Disordered" evidence="11">
    <location>
        <begin position="699"/>
        <end position="770"/>
    </location>
</feature>
<dbReference type="PROSITE" id="PS51892">
    <property type="entry name" value="SUBTILASE"/>
    <property type="match status" value="2"/>
</dbReference>
<feature type="active site" description="Charge relay system" evidence="10">
    <location>
        <position position="223"/>
    </location>
</feature>
<evidence type="ECO:0000256" key="7">
    <source>
        <dbReference type="ARBA" id="ARBA00023145"/>
    </source>
</evidence>
<feature type="active site" description="Charge relay system" evidence="10">
    <location>
        <position position="1064"/>
    </location>
</feature>
<evidence type="ECO:0000313" key="15">
    <source>
        <dbReference type="Proteomes" id="UP001159405"/>
    </source>
</evidence>
<feature type="compositionally biased region" description="Acidic residues" evidence="11">
    <location>
        <begin position="758"/>
        <end position="767"/>
    </location>
</feature>
<dbReference type="SUPFAM" id="SSF54897">
    <property type="entry name" value="Protease propeptides/inhibitors"/>
    <property type="match status" value="2"/>
</dbReference>
<comment type="caution">
    <text evidence="14">The sequence shown here is derived from an EMBL/GenBank/DDBJ whole genome shotgun (WGS) entry which is preliminary data.</text>
</comment>
<keyword evidence="4 12" id="KW-0732">Signal</keyword>
<dbReference type="PROSITE" id="PS00137">
    <property type="entry name" value="SUBTILASE_HIS"/>
    <property type="match status" value="2"/>
</dbReference>
<dbReference type="InterPro" id="IPR000209">
    <property type="entry name" value="Peptidase_S8/S53_dom"/>
</dbReference>